<keyword evidence="2" id="KW-1185">Reference proteome</keyword>
<evidence type="ECO:0000313" key="2">
    <source>
        <dbReference type="Proteomes" id="UP001501509"/>
    </source>
</evidence>
<name>A0ABN3QIM2_9ACTN</name>
<proteinExistence type="predicted"/>
<accession>A0ABN3QIM2</accession>
<sequence length="200" mass="20790">MTSPDSHAQYQAKVDELRQSLPALADLLGPGPWAPASLASLPAASVVTGAFHTVIGFADPRLVLYTGTSSQPGEPRTGWCLLGATTNARAEGLAIPPAAAAEATHPDTVRAMQLLATDIPEHDEAAVEALTAPAAVAELASMAESAHRHYLQAIPPQQAEIGVEIYAVTTAMDDFAGATIDLLCVGSPIWVARLRPPARD</sequence>
<evidence type="ECO:0000313" key="1">
    <source>
        <dbReference type="EMBL" id="GAA2627186.1"/>
    </source>
</evidence>
<reference evidence="1 2" key="1">
    <citation type="journal article" date="2019" name="Int. J. Syst. Evol. Microbiol.">
        <title>The Global Catalogue of Microorganisms (GCM) 10K type strain sequencing project: providing services to taxonomists for standard genome sequencing and annotation.</title>
        <authorList>
            <consortium name="The Broad Institute Genomics Platform"/>
            <consortium name="The Broad Institute Genome Sequencing Center for Infectious Disease"/>
            <person name="Wu L."/>
            <person name="Ma J."/>
        </authorList>
    </citation>
    <scope>NUCLEOTIDE SEQUENCE [LARGE SCALE GENOMIC DNA]</scope>
    <source>
        <strain evidence="1 2">JCM 6833</strain>
    </source>
</reference>
<dbReference type="EMBL" id="BAAATD010000013">
    <property type="protein sequence ID" value="GAA2627186.1"/>
    <property type="molecule type" value="Genomic_DNA"/>
</dbReference>
<dbReference type="Proteomes" id="UP001501509">
    <property type="component" value="Unassembled WGS sequence"/>
</dbReference>
<dbReference type="RefSeq" id="WP_344547276.1">
    <property type="nucleotide sequence ID" value="NZ_BAAATD010000013.1"/>
</dbReference>
<gene>
    <name evidence="1" type="ORF">GCM10010411_75330</name>
</gene>
<comment type="caution">
    <text evidence="1">The sequence shown here is derived from an EMBL/GenBank/DDBJ whole genome shotgun (WGS) entry which is preliminary data.</text>
</comment>
<organism evidence="1 2">
    <name type="scientific">Actinomadura fulvescens</name>
    <dbReference type="NCBI Taxonomy" id="46160"/>
    <lineage>
        <taxon>Bacteria</taxon>
        <taxon>Bacillati</taxon>
        <taxon>Actinomycetota</taxon>
        <taxon>Actinomycetes</taxon>
        <taxon>Streptosporangiales</taxon>
        <taxon>Thermomonosporaceae</taxon>
        <taxon>Actinomadura</taxon>
    </lineage>
</organism>
<protein>
    <submittedName>
        <fullName evidence="1">Uncharacterized protein</fullName>
    </submittedName>
</protein>